<proteinExistence type="inferred from homology"/>
<evidence type="ECO:0000256" key="8">
    <source>
        <dbReference type="ARBA" id="ARBA00023136"/>
    </source>
</evidence>
<reference evidence="13" key="1">
    <citation type="submission" date="2017-08" db="EMBL/GenBank/DDBJ databases">
        <authorList>
            <person name="Polle J.E."/>
            <person name="Barry K."/>
            <person name="Cushman J."/>
            <person name="Schmutz J."/>
            <person name="Tran D."/>
            <person name="Hathwaick L.T."/>
            <person name="Yim W.C."/>
            <person name="Jenkins J."/>
            <person name="Mckie-Krisberg Z.M."/>
            <person name="Prochnik S."/>
            <person name="Lindquist E."/>
            <person name="Dockter R.B."/>
            <person name="Adam C."/>
            <person name="Molina H."/>
            <person name="Bunkerborg J."/>
            <person name="Jin E."/>
            <person name="Buchheim M."/>
            <person name="Magnuson J."/>
        </authorList>
    </citation>
    <scope>NUCLEOTIDE SEQUENCE</scope>
    <source>
        <strain evidence="13">CCAP 19/18</strain>
    </source>
</reference>
<evidence type="ECO:0000256" key="9">
    <source>
        <dbReference type="ARBA" id="ARBA00037934"/>
    </source>
</evidence>
<protein>
    <recommendedName>
        <fullName evidence="12">Sec20 C-terminal domain-containing protein</fullName>
    </recommendedName>
</protein>
<evidence type="ECO:0000256" key="3">
    <source>
        <dbReference type="ARBA" id="ARBA00022692"/>
    </source>
</evidence>
<dbReference type="PANTHER" id="PTHR12825">
    <property type="entry name" value="BNIP1-RELATED"/>
    <property type="match status" value="1"/>
</dbReference>
<feature type="compositionally biased region" description="Basic and acidic residues" evidence="10">
    <location>
        <begin position="1334"/>
        <end position="1343"/>
    </location>
</feature>
<feature type="transmembrane region" description="Helical" evidence="11">
    <location>
        <begin position="240"/>
        <end position="270"/>
    </location>
</feature>
<feature type="region of interest" description="Disordered" evidence="10">
    <location>
        <begin position="444"/>
        <end position="690"/>
    </location>
</feature>
<dbReference type="InterPro" id="IPR056173">
    <property type="entry name" value="Sec20_C"/>
</dbReference>
<feature type="compositionally biased region" description="Polar residues" evidence="10">
    <location>
        <begin position="736"/>
        <end position="745"/>
    </location>
</feature>
<keyword evidence="4" id="KW-0256">Endoplasmic reticulum</keyword>
<keyword evidence="8 11" id="KW-0472">Membrane</keyword>
<keyword evidence="3 11" id="KW-0812">Transmembrane</keyword>
<evidence type="ECO:0000256" key="11">
    <source>
        <dbReference type="SAM" id="Phobius"/>
    </source>
</evidence>
<feature type="region of interest" description="Disordered" evidence="10">
    <location>
        <begin position="163"/>
        <end position="182"/>
    </location>
</feature>
<evidence type="ECO:0000313" key="14">
    <source>
        <dbReference type="Proteomes" id="UP000815325"/>
    </source>
</evidence>
<evidence type="ECO:0000256" key="4">
    <source>
        <dbReference type="ARBA" id="ARBA00022824"/>
    </source>
</evidence>
<dbReference type="Proteomes" id="UP000815325">
    <property type="component" value="Unassembled WGS sequence"/>
</dbReference>
<feature type="compositionally biased region" description="Acidic residues" evidence="10">
    <location>
        <begin position="1187"/>
        <end position="1202"/>
    </location>
</feature>
<feature type="region of interest" description="Disordered" evidence="10">
    <location>
        <begin position="334"/>
        <end position="402"/>
    </location>
</feature>
<feature type="compositionally biased region" description="Basic and acidic residues" evidence="10">
    <location>
        <begin position="347"/>
        <end position="379"/>
    </location>
</feature>
<feature type="compositionally biased region" description="Basic and acidic residues" evidence="10">
    <location>
        <begin position="1283"/>
        <end position="1293"/>
    </location>
</feature>
<feature type="compositionally biased region" description="Acidic residues" evidence="10">
    <location>
        <begin position="955"/>
        <end position="972"/>
    </location>
</feature>
<feature type="region of interest" description="Disordered" evidence="10">
    <location>
        <begin position="717"/>
        <end position="1466"/>
    </location>
</feature>
<keyword evidence="5" id="KW-0931">ER-Golgi transport</keyword>
<feature type="compositionally biased region" description="Basic and acidic residues" evidence="10">
    <location>
        <begin position="563"/>
        <end position="574"/>
    </location>
</feature>
<evidence type="ECO:0000256" key="5">
    <source>
        <dbReference type="ARBA" id="ARBA00022892"/>
    </source>
</evidence>
<evidence type="ECO:0000313" key="13">
    <source>
        <dbReference type="EMBL" id="KAF5832921.1"/>
    </source>
</evidence>
<feature type="compositionally biased region" description="Acidic residues" evidence="10">
    <location>
        <begin position="914"/>
        <end position="947"/>
    </location>
</feature>
<feature type="compositionally biased region" description="Acidic residues" evidence="10">
    <location>
        <begin position="1043"/>
        <end position="1054"/>
    </location>
</feature>
<evidence type="ECO:0000256" key="6">
    <source>
        <dbReference type="ARBA" id="ARBA00022989"/>
    </source>
</evidence>
<feature type="compositionally biased region" description="Gly residues" evidence="10">
    <location>
        <begin position="1457"/>
        <end position="1466"/>
    </location>
</feature>
<feature type="compositionally biased region" description="Low complexity" evidence="10">
    <location>
        <begin position="861"/>
        <end position="882"/>
    </location>
</feature>
<feature type="compositionally biased region" description="Basic and acidic residues" evidence="10">
    <location>
        <begin position="973"/>
        <end position="993"/>
    </location>
</feature>
<feature type="compositionally biased region" description="Basic and acidic residues" evidence="10">
    <location>
        <begin position="784"/>
        <end position="794"/>
    </location>
</feature>
<feature type="compositionally biased region" description="Acidic residues" evidence="10">
    <location>
        <begin position="1223"/>
        <end position="1252"/>
    </location>
</feature>
<organism evidence="13 14">
    <name type="scientific">Dunaliella salina</name>
    <name type="common">Green alga</name>
    <name type="synonym">Protococcus salinus</name>
    <dbReference type="NCBI Taxonomy" id="3046"/>
    <lineage>
        <taxon>Eukaryota</taxon>
        <taxon>Viridiplantae</taxon>
        <taxon>Chlorophyta</taxon>
        <taxon>core chlorophytes</taxon>
        <taxon>Chlorophyceae</taxon>
        <taxon>CS clade</taxon>
        <taxon>Chlamydomonadales</taxon>
        <taxon>Dunaliellaceae</taxon>
        <taxon>Dunaliella</taxon>
    </lineage>
</organism>
<feature type="compositionally biased region" description="Basic and acidic residues" evidence="10">
    <location>
        <begin position="170"/>
        <end position="182"/>
    </location>
</feature>
<comment type="caution">
    <text evidence="13">The sequence shown here is derived from an EMBL/GenBank/DDBJ whole genome shotgun (WGS) entry which is preliminary data.</text>
</comment>
<feature type="compositionally biased region" description="Basic and acidic residues" evidence="10">
    <location>
        <begin position="1422"/>
        <end position="1439"/>
    </location>
</feature>
<feature type="compositionally biased region" description="Low complexity" evidence="10">
    <location>
        <begin position="1088"/>
        <end position="1105"/>
    </location>
</feature>
<gene>
    <name evidence="13" type="ORF">DUNSADRAFT_11033</name>
</gene>
<feature type="compositionally biased region" description="Basic and acidic residues" evidence="10">
    <location>
        <begin position="815"/>
        <end position="825"/>
    </location>
</feature>
<feature type="compositionally biased region" description="Basic and acidic residues" evidence="10">
    <location>
        <begin position="452"/>
        <end position="489"/>
    </location>
</feature>
<feature type="compositionally biased region" description="Basic and acidic residues" evidence="10">
    <location>
        <begin position="1176"/>
        <end position="1185"/>
    </location>
</feature>
<keyword evidence="6 11" id="KW-1133">Transmembrane helix</keyword>
<dbReference type="Pfam" id="PF03908">
    <property type="entry name" value="Sec20"/>
    <property type="match status" value="1"/>
</dbReference>
<feature type="compositionally biased region" description="Pro residues" evidence="10">
    <location>
        <begin position="296"/>
        <end position="314"/>
    </location>
</feature>
<accession>A0ABQ7GE91</accession>
<feature type="region of interest" description="Disordered" evidence="10">
    <location>
        <begin position="275"/>
        <end position="317"/>
    </location>
</feature>
<feature type="compositionally biased region" description="Polar residues" evidence="10">
    <location>
        <begin position="583"/>
        <end position="593"/>
    </location>
</feature>
<dbReference type="InterPro" id="IPR005606">
    <property type="entry name" value="Sec20"/>
</dbReference>
<feature type="domain" description="Sec20 C-terminal" evidence="12">
    <location>
        <begin position="133"/>
        <end position="221"/>
    </location>
</feature>
<comment type="similarity">
    <text evidence="9">Belongs to the SEC20 family.</text>
</comment>
<feature type="compositionally biased region" description="Basic and acidic residues" evidence="10">
    <location>
        <begin position="896"/>
        <end position="913"/>
    </location>
</feature>
<feature type="compositionally biased region" description="Gly residues" evidence="10">
    <location>
        <begin position="1206"/>
        <end position="1221"/>
    </location>
</feature>
<evidence type="ECO:0000259" key="12">
    <source>
        <dbReference type="Pfam" id="PF03908"/>
    </source>
</evidence>
<feature type="compositionally biased region" description="Polar residues" evidence="10">
    <location>
        <begin position="800"/>
        <end position="809"/>
    </location>
</feature>
<evidence type="ECO:0000256" key="1">
    <source>
        <dbReference type="ARBA" id="ARBA00004163"/>
    </source>
</evidence>
<keyword evidence="2" id="KW-0813">Transport</keyword>
<feature type="transmembrane region" description="Helical" evidence="11">
    <location>
        <begin position="201"/>
        <end position="219"/>
    </location>
</feature>
<feature type="compositionally biased region" description="Polar residues" evidence="10">
    <location>
        <begin position="837"/>
        <end position="846"/>
    </location>
</feature>
<feature type="compositionally biased region" description="Acidic residues" evidence="10">
    <location>
        <begin position="1294"/>
        <end position="1310"/>
    </location>
</feature>
<feature type="compositionally biased region" description="Basic and acidic residues" evidence="10">
    <location>
        <begin position="1125"/>
        <end position="1136"/>
    </location>
</feature>
<evidence type="ECO:0000256" key="10">
    <source>
        <dbReference type="SAM" id="MobiDB-lite"/>
    </source>
</evidence>
<keyword evidence="7" id="KW-0175">Coiled coil</keyword>
<sequence>MQQLGAEEHQLHAASLQVQGSVKSLLANVAQSPEALDRQLQRCMAQLRANIRDLELLAEEQDTDEQACAVEQLLRQHKVEYESLRASITAAKLAAKQAAEMAFAQQRKELLSGAALPMLQRSMGSEAQAADGAQAITESLRRSRMALAQQLDQTAGNLEVTESGTARLSTTKEELSGQEGMFKESRQSLKELRKQSSGDRWLLWAGLSLFLLVAAYIAYKRAPAAAKLPIDAVLGVTWRLLRAAAGVLAFVGQTLVGLVLRGGAALIFAVRNARSSSSSSSSSNTVLHAPGKPLHLQPPAPGPHPQAPLPPPGAPHWEAALNEAHETDGLGIAPETVSEEEESGVDGVKRQETEEVLHDGTTDKSKGEDRMAAKGRDKDEEADEGVEVGADGMGSRSSSFESEGVLDMWEGLPLPAFQDVSEGFGFVGAEGDEGAEGAALVGDEQESMEVQHAQEWDKASGGDGVSAEREGVMREELDREAGAEGEVQKSKVMGGEPGVEKVSREAEQEEESSGAAQAEDGRIGGGRAGKRKSEDEGENSPADGKESVVGVMQGNAAADEEREEKPLGVVRDEGAAGGKNASVGRTASVPQSPEKQRGVITGGGVQGGTEVRQQASRAGADKAAVHEEEAAESGEERVAQEAKQGVRLKVGEAATDASTRTAVGDEAVGAVDEGQKEEPADDELGARTRAKVAKVGQEACDAKGGVKDEHRECAWGADFAGSQGKEEDEEEEALAAQQTGSNQGVESGEKAGTASTEGEHGMDGTAPTEGEHGMEEVTSEEEAEAGKGDKEFLDGRGNAASRSATQDRSASGAAELKEEMEREIPGGDAPGEELDQTLGQQSNTHESSLEPEAEQQGGALGAELDGAEEAAAAEAAAPGVEDAAGRGGEAPAFGRMEMEEGKRRKEGVEGEKQDEQEEDKQEEEEQVQEQEEEEEKEDEKQEEMEGEEKEKQVEEEIEGEKEEEVKEDEQEEQEQKQEEKQVEEELKGEKEDKQEEEEEEEVKEEEQEEQEGKQEEEEVEEEEEEEEKQKDEGEVSGPKEGGQETDEQDEEDAEPALREEGEAHGVPAAENVAGPRDDAYDQQEEQQEQPQQVTAQQAAASMQSRQQHHQEASIPAFPGSRTSKKWPDEHEQEAAMKHAHVTDSAAITEGRASTSSQDNHQRQQQQQQQGLEGVEVLEHKGHQEGAEGLEQESDQEGAEGTEQEGGLKGAEGMEQGGGLEGAEGMEQEGDLEVAEGMEQEGDLEEAEGNEQEGDLKGNEHGGQGLLDRKRQQQQQQQQVEQGNGHEGEPRENKLEDEEGGKEEEEPESEAAEGGKGHEYAVVEDCSTEQGIGRTDLRKQREGSDALDWGKSGMGRKHEGGLESGQGAGIAEEKEDASGKFSQKGDTQSGGTEPMGRQERAKDGKEGEGRAGGTPGRRIKGLGVREKRDVPWATSGERRYSNNTILGGLEGLGFSKQRGGGGKENGG</sequence>
<feature type="compositionally biased region" description="Basic and acidic residues" evidence="10">
    <location>
        <begin position="1395"/>
        <end position="1408"/>
    </location>
</feature>
<name>A0ABQ7GE91_DUNSA</name>
<dbReference type="PANTHER" id="PTHR12825:SF0">
    <property type="entry name" value="VESICLE TRANSPORT PROTEIN SEC20"/>
    <property type="match status" value="1"/>
</dbReference>
<comment type="subcellular location">
    <subcellularLocation>
        <location evidence="1">Endoplasmic reticulum membrane</location>
        <topology evidence="1">Single-pass type IV membrane protein</topology>
    </subcellularLocation>
</comment>
<feature type="compositionally biased region" description="Acidic residues" evidence="10">
    <location>
        <begin position="994"/>
        <end position="1026"/>
    </location>
</feature>
<dbReference type="EMBL" id="MU069841">
    <property type="protein sequence ID" value="KAF5832921.1"/>
    <property type="molecule type" value="Genomic_DNA"/>
</dbReference>
<keyword evidence="14" id="KW-1185">Reference proteome</keyword>
<evidence type="ECO:0000256" key="7">
    <source>
        <dbReference type="ARBA" id="ARBA00023054"/>
    </source>
</evidence>
<feature type="compositionally biased region" description="Polar residues" evidence="10">
    <location>
        <begin position="1379"/>
        <end position="1390"/>
    </location>
</feature>
<evidence type="ECO:0000256" key="2">
    <source>
        <dbReference type="ARBA" id="ARBA00022448"/>
    </source>
</evidence>
<feature type="compositionally biased region" description="Basic and acidic residues" evidence="10">
    <location>
        <begin position="619"/>
        <end position="640"/>
    </location>
</feature>